<dbReference type="EMBL" id="UINC01063035">
    <property type="protein sequence ID" value="SVB90224.1"/>
    <property type="molecule type" value="Genomic_DNA"/>
</dbReference>
<protein>
    <submittedName>
        <fullName evidence="2">Uncharacterized protein</fullName>
    </submittedName>
</protein>
<evidence type="ECO:0000313" key="2">
    <source>
        <dbReference type="EMBL" id="SVB90224.1"/>
    </source>
</evidence>
<reference evidence="2" key="1">
    <citation type="submission" date="2018-05" db="EMBL/GenBank/DDBJ databases">
        <authorList>
            <person name="Lanie J.A."/>
            <person name="Ng W.-L."/>
            <person name="Kazmierczak K.M."/>
            <person name="Andrzejewski T.M."/>
            <person name="Davidsen T.M."/>
            <person name="Wayne K.J."/>
            <person name="Tettelin H."/>
            <person name="Glass J.I."/>
            <person name="Rusch D."/>
            <person name="Podicherti R."/>
            <person name="Tsui H.-C.T."/>
            <person name="Winkler M.E."/>
        </authorList>
    </citation>
    <scope>NUCLEOTIDE SEQUENCE</scope>
</reference>
<sequence>ALPNTDHHELVAPPQSFLQNIDGSNKLPIQLRPDRL</sequence>
<feature type="non-terminal residue" evidence="2">
    <location>
        <position position="1"/>
    </location>
</feature>
<evidence type="ECO:0000256" key="1">
    <source>
        <dbReference type="SAM" id="MobiDB-lite"/>
    </source>
</evidence>
<feature type="compositionally biased region" description="Basic and acidic residues" evidence="1">
    <location>
        <begin position="1"/>
        <end position="10"/>
    </location>
</feature>
<gene>
    <name evidence="2" type="ORF">METZ01_LOCUS243078</name>
</gene>
<proteinExistence type="predicted"/>
<dbReference type="AlphaFoldDB" id="A0A382HS73"/>
<feature type="region of interest" description="Disordered" evidence="1">
    <location>
        <begin position="1"/>
        <end position="36"/>
    </location>
</feature>
<name>A0A382HS73_9ZZZZ</name>
<accession>A0A382HS73</accession>
<organism evidence="2">
    <name type="scientific">marine metagenome</name>
    <dbReference type="NCBI Taxonomy" id="408172"/>
    <lineage>
        <taxon>unclassified sequences</taxon>
        <taxon>metagenomes</taxon>
        <taxon>ecological metagenomes</taxon>
    </lineage>
</organism>